<feature type="domain" description="QLQ" evidence="7">
    <location>
        <begin position="129"/>
        <end position="164"/>
    </location>
</feature>
<protein>
    <recommendedName>
        <fullName evidence="5">Growth-regulating factor</fullName>
    </recommendedName>
</protein>
<dbReference type="InterPro" id="IPR014978">
    <property type="entry name" value="Gln-Leu-Gln_QLQ"/>
</dbReference>
<dbReference type="SMART" id="SM00951">
    <property type="entry name" value="QLQ"/>
    <property type="match status" value="1"/>
</dbReference>
<dbReference type="Pfam" id="PF08880">
    <property type="entry name" value="QLQ"/>
    <property type="match status" value="1"/>
</dbReference>
<comment type="subcellular location">
    <subcellularLocation>
        <location evidence="1 5">Nucleus</location>
    </subcellularLocation>
</comment>
<evidence type="ECO:0000256" key="6">
    <source>
        <dbReference type="SAM" id="MobiDB-lite"/>
    </source>
</evidence>
<feature type="compositionally biased region" description="Low complexity" evidence="6">
    <location>
        <begin position="492"/>
        <end position="503"/>
    </location>
</feature>
<proteinExistence type="inferred from homology"/>
<reference evidence="9" key="1">
    <citation type="submission" date="2023-03" db="UniProtKB">
        <authorList>
            <consortium name="EnsemblPlants"/>
        </authorList>
    </citation>
    <scope>IDENTIFICATION</scope>
</reference>
<dbReference type="GO" id="GO:0006355">
    <property type="term" value="P:regulation of DNA-templated transcription"/>
    <property type="evidence" value="ECO:0007669"/>
    <property type="project" value="InterPro"/>
</dbReference>
<dbReference type="GO" id="GO:0006351">
    <property type="term" value="P:DNA-templated transcription"/>
    <property type="evidence" value="ECO:0007669"/>
    <property type="project" value="UniProtKB-UniRule"/>
</dbReference>
<dbReference type="PANTHER" id="PTHR31602:SF81">
    <property type="entry name" value="GROWTH-REGULATING FACTOR 9"/>
    <property type="match status" value="1"/>
</dbReference>
<feature type="compositionally biased region" description="Low complexity" evidence="6">
    <location>
        <begin position="523"/>
        <end position="539"/>
    </location>
</feature>
<dbReference type="PANTHER" id="PTHR31602">
    <property type="entry name" value="GROWTH-REGULATING FACTOR 5"/>
    <property type="match status" value="1"/>
</dbReference>
<evidence type="ECO:0000259" key="8">
    <source>
        <dbReference type="PROSITE" id="PS51667"/>
    </source>
</evidence>
<evidence type="ECO:0000259" key="7">
    <source>
        <dbReference type="PROSITE" id="PS51666"/>
    </source>
</evidence>
<keyword evidence="5" id="KW-0804">Transcription</keyword>
<dbReference type="GO" id="GO:0005634">
    <property type="term" value="C:nucleus"/>
    <property type="evidence" value="ECO:0007669"/>
    <property type="project" value="UniProtKB-SubCell"/>
</dbReference>
<dbReference type="PROSITE" id="PS51667">
    <property type="entry name" value="WRC"/>
    <property type="match status" value="2"/>
</dbReference>
<feature type="domain" description="WRC" evidence="8">
    <location>
        <begin position="427"/>
        <end position="471"/>
    </location>
</feature>
<comment type="caution">
    <text evidence="4">Lacks conserved residue(s) required for the propagation of feature annotation.</text>
</comment>
<feature type="region of interest" description="Disordered" evidence="6">
    <location>
        <begin position="492"/>
        <end position="539"/>
    </location>
</feature>
<comment type="domain">
    <text evidence="5">The QLQ domain and WRC domain may be involved in protein-protein interaction and DNA-binding, respectively.</text>
</comment>
<organism evidence="9">
    <name type="scientific">Cucumis melo</name>
    <name type="common">Muskmelon</name>
    <dbReference type="NCBI Taxonomy" id="3656"/>
    <lineage>
        <taxon>Eukaryota</taxon>
        <taxon>Viridiplantae</taxon>
        <taxon>Streptophyta</taxon>
        <taxon>Embryophyta</taxon>
        <taxon>Tracheophyta</taxon>
        <taxon>Spermatophyta</taxon>
        <taxon>Magnoliopsida</taxon>
        <taxon>eudicotyledons</taxon>
        <taxon>Gunneridae</taxon>
        <taxon>Pentapetalae</taxon>
        <taxon>rosids</taxon>
        <taxon>fabids</taxon>
        <taxon>Cucurbitales</taxon>
        <taxon>Cucurbitaceae</taxon>
        <taxon>Benincaseae</taxon>
        <taxon>Cucumis</taxon>
    </lineage>
</organism>
<comment type="function">
    <text evidence="5">Transcription activator.</text>
</comment>
<dbReference type="AlphaFoldDB" id="A0A9I9CNA8"/>
<keyword evidence="3 5" id="KW-0539">Nucleus</keyword>
<dbReference type="Pfam" id="PF08879">
    <property type="entry name" value="WRC"/>
    <property type="match status" value="2"/>
</dbReference>
<accession>A0A9I9CNA8</accession>
<dbReference type="GO" id="GO:0005524">
    <property type="term" value="F:ATP binding"/>
    <property type="evidence" value="ECO:0007669"/>
    <property type="project" value="UniProtKB-UniRule"/>
</dbReference>
<dbReference type="PROSITE" id="PS51666">
    <property type="entry name" value="QLQ"/>
    <property type="match status" value="1"/>
</dbReference>
<evidence type="ECO:0000313" key="9">
    <source>
        <dbReference type="EnsemblPlants" id="MELO3C006174.2.1"/>
    </source>
</evidence>
<sequence>LPPALTLFSLFLYREKRDRERGFGFLAFSDLKNLFIFIAFKFLQQCIDNRAHVSEIPMEVHPLQSFPSSETGRGLRLRKADEVATDVSENDEVSTPVLPSINLGLQIGTNSAGSRNERNSIVVRSGESILTAGQLQELEQQVIIHKYLAAGLRVPTHLLVPIWKSAARTLGSNVNVIGFSPVGFDYRSMMDPEPGRCRRTDGKKWRCSRNTIPHQKYCERHMHRGRQRSRKPVEASENESPSKRLLLTIPDRDARCSLDVPTSTICGNIKTKNHPSCNVTTAIPFLPVEAVVPGPKTVSDTRTKSVTETITGSMHGTTAIVTSCADATKTIRMVPASAPNTTATCITTVPSVNPNATNSISTGYIANSKDVCNMNFRDNCSKSRNNIGRNDPNIQKIASPSLGFSPNSVLQVPGCSSSLCDSKINLELEPGRCRRTDGKKWRCRRDVIPDQKYCALHMHRGSKKHLKPFQNTPVLAPSVASYGTMLPSVTTPLTKLKPATPNTNLSMSIQADNKQRPTKARSNDSSSSETTVTDTTITG</sequence>
<comment type="similarity">
    <text evidence="2 5">Belongs to the GRF family.</text>
</comment>
<dbReference type="InterPro" id="IPR031137">
    <property type="entry name" value="GRF"/>
</dbReference>
<keyword evidence="5" id="KW-0010">Activator</keyword>
<evidence type="ECO:0000256" key="2">
    <source>
        <dbReference type="ARBA" id="ARBA00008122"/>
    </source>
</evidence>
<evidence type="ECO:0000256" key="3">
    <source>
        <dbReference type="ARBA" id="ARBA00023242"/>
    </source>
</evidence>
<keyword evidence="5" id="KW-0805">Transcription regulation</keyword>
<name>A0A9I9CNA8_CUCME</name>
<feature type="domain" description="WRC" evidence="8">
    <location>
        <begin position="191"/>
        <end position="235"/>
    </location>
</feature>
<evidence type="ECO:0000256" key="4">
    <source>
        <dbReference type="PROSITE-ProRule" id="PRU01002"/>
    </source>
</evidence>
<feature type="compositionally biased region" description="Basic residues" evidence="6">
    <location>
        <begin position="221"/>
        <end position="230"/>
    </location>
</feature>
<dbReference type="GO" id="GO:0099402">
    <property type="term" value="P:plant organ development"/>
    <property type="evidence" value="ECO:0007669"/>
    <property type="project" value="UniProtKB-ARBA"/>
</dbReference>
<feature type="region of interest" description="Disordered" evidence="6">
    <location>
        <begin position="221"/>
        <end position="242"/>
    </location>
</feature>
<evidence type="ECO:0000256" key="5">
    <source>
        <dbReference type="RuleBase" id="RU367127"/>
    </source>
</evidence>
<dbReference type="EnsemblPlants" id="MELO3C006174.2.1">
    <property type="protein sequence ID" value="MELO3C006174.2.1"/>
    <property type="gene ID" value="MELO3C006174.2"/>
</dbReference>
<evidence type="ECO:0000256" key="1">
    <source>
        <dbReference type="ARBA" id="ARBA00004123"/>
    </source>
</evidence>
<dbReference type="InterPro" id="IPR014977">
    <property type="entry name" value="WRC_dom"/>
</dbReference>